<dbReference type="EMBL" id="KZ351792">
    <property type="protein sequence ID" value="PIO62681.1"/>
    <property type="molecule type" value="Genomic_DNA"/>
</dbReference>
<dbReference type="AlphaFoldDB" id="A0A2G9TXD9"/>
<gene>
    <name evidence="1" type="ORF">TELCIR_15747</name>
</gene>
<accession>A0A2G9TXD9</accession>
<dbReference type="Proteomes" id="UP000230423">
    <property type="component" value="Unassembled WGS sequence"/>
</dbReference>
<evidence type="ECO:0000313" key="1">
    <source>
        <dbReference type="EMBL" id="PIO62681.1"/>
    </source>
</evidence>
<evidence type="ECO:0000313" key="2">
    <source>
        <dbReference type="Proteomes" id="UP000230423"/>
    </source>
</evidence>
<feature type="non-terminal residue" evidence="1">
    <location>
        <position position="1"/>
    </location>
</feature>
<feature type="non-terminal residue" evidence="1">
    <location>
        <position position="116"/>
    </location>
</feature>
<keyword evidence="2" id="KW-1185">Reference proteome</keyword>
<sequence length="116" mass="13124">TPAVVLKPTMLNTYGWLINCDTHCALRGFVLCRHVSRIRCHAQRLAYPKRLQAAVVPIIDRAECMNSSRIYTSMSRSAFCAGFGLKEKELVDVTTTSGHHFDIVYHDAMDEHVKCQ</sequence>
<proteinExistence type="predicted"/>
<name>A0A2G9TXD9_TELCI</name>
<organism evidence="1 2">
    <name type="scientific">Teladorsagia circumcincta</name>
    <name type="common">Brown stomach worm</name>
    <name type="synonym">Ostertagia circumcincta</name>
    <dbReference type="NCBI Taxonomy" id="45464"/>
    <lineage>
        <taxon>Eukaryota</taxon>
        <taxon>Metazoa</taxon>
        <taxon>Ecdysozoa</taxon>
        <taxon>Nematoda</taxon>
        <taxon>Chromadorea</taxon>
        <taxon>Rhabditida</taxon>
        <taxon>Rhabditina</taxon>
        <taxon>Rhabditomorpha</taxon>
        <taxon>Strongyloidea</taxon>
        <taxon>Trichostrongylidae</taxon>
        <taxon>Teladorsagia</taxon>
    </lineage>
</organism>
<dbReference type="OrthoDB" id="10012881at2759"/>
<reference evidence="1 2" key="1">
    <citation type="submission" date="2015-09" db="EMBL/GenBank/DDBJ databases">
        <title>Draft genome of the parasitic nematode Teladorsagia circumcincta isolate WARC Sus (inbred).</title>
        <authorList>
            <person name="Mitreva M."/>
        </authorList>
    </citation>
    <scope>NUCLEOTIDE SEQUENCE [LARGE SCALE GENOMIC DNA]</scope>
    <source>
        <strain evidence="1 2">S</strain>
    </source>
</reference>
<protein>
    <submittedName>
        <fullName evidence="1">Uncharacterized protein</fullName>
    </submittedName>
</protein>